<dbReference type="InterPro" id="IPR004474">
    <property type="entry name" value="LytR_CpsA_psr"/>
</dbReference>
<dbReference type="Gene3D" id="3.40.630.190">
    <property type="entry name" value="LCP protein"/>
    <property type="match status" value="1"/>
</dbReference>
<dbReference type="InterPro" id="IPR050922">
    <property type="entry name" value="LytR/CpsA/Psr_CW_biosynth"/>
</dbReference>
<gene>
    <name evidence="4" type="ORF">San01_34130</name>
</gene>
<reference evidence="4 5" key="1">
    <citation type="submission" date="2019-10" db="EMBL/GenBank/DDBJ databases">
        <title>Whole genome shotgun sequence of Streptomyces angustmyceticus NBRC 3934.</title>
        <authorList>
            <person name="Hosoyama A."/>
            <person name="Ichikawa N."/>
            <person name="Kimura A."/>
            <person name="Kitahashi Y."/>
            <person name="Komaki H."/>
            <person name="Uohara A."/>
        </authorList>
    </citation>
    <scope>NUCLEOTIDE SEQUENCE [LARGE SCALE GENOMIC DNA]</scope>
    <source>
        <strain evidence="4 5">NBRC 3934</strain>
    </source>
</reference>
<evidence type="ECO:0000313" key="5">
    <source>
        <dbReference type="Proteomes" id="UP000325598"/>
    </source>
</evidence>
<sequence>MTDWLDASPDTWRDGETETYPGPGQVWLPEEHPPQMYAPQTHAPQGYVSQTYAPQGQGPESQLYPPQAYPSQGPEAQLYPPQAYPPQEPASQAYPSPMPPQGPPPEASPPPVQWPQMDDPAGPVRRPLPDVVAPVPAPVPPVRSEAPGGNDGRALRPGRVGPGGGRMGPDDGRTGRGRRAARSSPRRRRVRRTAILLVTVLLSGSLGSYVWADTQLNREVDLSKIADRMPAGKGTNYLIVGSDSRVGLSDRAKKDLHTGGSADAGRRTDSMILLHTGAHGTTMVSLPRDSWVTIPPYIRPDTGKHYSAAKNKLNAAFSFGGPDLLVRTIERNTGVHIDHYTEIGFAGFVGIVNAIGGVPICLDRDVKDKKSGANLKKGCHTLDGRTALAFVRQRHQEAQGDLGRSQNQQKFLAALARKAAEPDILLDPAKVYPTMSAGLGTLIVDEDTGLTNLTSLFKAMKGVTAGDGKRLNVPVSNLNLRTPKGSAVQWNEARAKELFNELNDDRPVTVEEKG</sequence>
<accession>A0A5J4LHB7</accession>
<dbReference type="NCBIfam" id="TIGR00350">
    <property type="entry name" value="lytR_cpsA_psr"/>
    <property type="match status" value="1"/>
</dbReference>
<feature type="region of interest" description="Disordered" evidence="2">
    <location>
        <begin position="1"/>
        <end position="188"/>
    </location>
</feature>
<dbReference type="AlphaFoldDB" id="A0A5J4LHB7"/>
<comment type="caution">
    <text evidence="4">The sequence shown here is derived from an EMBL/GenBank/DDBJ whole genome shotgun (WGS) entry which is preliminary data.</text>
</comment>
<feature type="compositionally biased region" description="Low complexity" evidence="2">
    <location>
        <begin position="123"/>
        <end position="134"/>
    </location>
</feature>
<organism evidence="4 5">
    <name type="scientific">Streptomyces angustmyceticus</name>
    <dbReference type="NCBI Taxonomy" id="285578"/>
    <lineage>
        <taxon>Bacteria</taxon>
        <taxon>Bacillati</taxon>
        <taxon>Actinomycetota</taxon>
        <taxon>Actinomycetes</taxon>
        <taxon>Kitasatosporales</taxon>
        <taxon>Streptomycetaceae</taxon>
        <taxon>Streptomyces</taxon>
    </lineage>
</organism>
<comment type="similarity">
    <text evidence="1">Belongs to the LytR/CpsA/Psr (LCP) family.</text>
</comment>
<evidence type="ECO:0000256" key="2">
    <source>
        <dbReference type="SAM" id="MobiDB-lite"/>
    </source>
</evidence>
<feature type="domain" description="Cell envelope-related transcriptional attenuator" evidence="3">
    <location>
        <begin position="267"/>
        <end position="420"/>
    </location>
</feature>
<evidence type="ECO:0000259" key="3">
    <source>
        <dbReference type="Pfam" id="PF03816"/>
    </source>
</evidence>
<feature type="compositionally biased region" description="Polar residues" evidence="2">
    <location>
        <begin position="47"/>
        <end position="60"/>
    </location>
</feature>
<protein>
    <recommendedName>
        <fullName evidence="3">Cell envelope-related transcriptional attenuator domain-containing protein</fullName>
    </recommendedName>
</protein>
<feature type="compositionally biased region" description="Pro residues" evidence="2">
    <location>
        <begin position="96"/>
        <end position="113"/>
    </location>
</feature>
<dbReference type="EMBL" id="BLAG01000009">
    <property type="protein sequence ID" value="GES30926.1"/>
    <property type="molecule type" value="Genomic_DNA"/>
</dbReference>
<dbReference type="PANTHER" id="PTHR33392:SF6">
    <property type="entry name" value="POLYISOPRENYL-TEICHOIC ACID--PEPTIDOGLYCAN TEICHOIC ACID TRANSFERASE TAGU"/>
    <property type="match status" value="1"/>
</dbReference>
<evidence type="ECO:0000256" key="1">
    <source>
        <dbReference type="ARBA" id="ARBA00006068"/>
    </source>
</evidence>
<name>A0A5J4LHB7_9ACTN</name>
<feature type="compositionally biased region" description="Basic residues" evidence="2">
    <location>
        <begin position="175"/>
        <end position="188"/>
    </location>
</feature>
<proteinExistence type="inferred from homology"/>
<evidence type="ECO:0000313" key="4">
    <source>
        <dbReference type="EMBL" id="GES30926.1"/>
    </source>
</evidence>
<keyword evidence="5" id="KW-1185">Reference proteome</keyword>
<dbReference type="RefSeq" id="WP_373866923.1">
    <property type="nucleotide sequence ID" value="NZ_BLAG01000009.1"/>
</dbReference>
<dbReference type="PANTHER" id="PTHR33392">
    <property type="entry name" value="POLYISOPRENYL-TEICHOIC ACID--PEPTIDOGLYCAN TEICHOIC ACID TRANSFERASE TAGU"/>
    <property type="match status" value="1"/>
</dbReference>
<dbReference type="Proteomes" id="UP000325598">
    <property type="component" value="Unassembled WGS sequence"/>
</dbReference>
<dbReference type="Pfam" id="PF03816">
    <property type="entry name" value="LytR_cpsA_psr"/>
    <property type="match status" value="1"/>
</dbReference>
<dbReference type="GeneID" id="96752459"/>